<name>A0ABR8W6J8_9MICO</name>
<dbReference type="RefSeq" id="WP_191713078.1">
    <property type="nucleotide sequence ID" value="NZ_JACSPX010000002.1"/>
</dbReference>
<comment type="caution">
    <text evidence="2">The sequence shown here is derived from an EMBL/GenBank/DDBJ whole genome shotgun (WGS) entry which is preliminary data.</text>
</comment>
<evidence type="ECO:0000256" key="1">
    <source>
        <dbReference type="SAM" id="MobiDB-lite"/>
    </source>
</evidence>
<sequence length="89" mass="10191">MTNEDLTPYRDQLAAERGISNEDRDLLMTGDTEEWLLQQADLLAPLPDLTKNNRAPKEGQRVDRADPEPTMREFVQELIHGPNNDPLSY</sequence>
<protein>
    <submittedName>
        <fullName evidence="2">Uncharacterized protein</fullName>
    </submittedName>
</protein>
<keyword evidence="3" id="KW-1185">Reference proteome</keyword>
<feature type="region of interest" description="Disordered" evidence="1">
    <location>
        <begin position="47"/>
        <end position="69"/>
    </location>
</feature>
<reference evidence="2 3" key="1">
    <citation type="submission" date="2020-08" db="EMBL/GenBank/DDBJ databases">
        <title>A Genomic Blueprint of the Chicken Gut Microbiome.</title>
        <authorList>
            <person name="Gilroy R."/>
            <person name="Ravi A."/>
            <person name="Getino M."/>
            <person name="Pursley I."/>
            <person name="Horton D.L."/>
            <person name="Alikhan N.-F."/>
            <person name="Baker D."/>
            <person name="Gharbi K."/>
            <person name="Hall N."/>
            <person name="Watson M."/>
            <person name="Adriaenssens E.M."/>
            <person name="Foster-Nyarko E."/>
            <person name="Jarju S."/>
            <person name="Secka A."/>
            <person name="Antonio M."/>
            <person name="Oren A."/>
            <person name="Chaudhuri R."/>
            <person name="La Ragione R.M."/>
            <person name="Hildebrand F."/>
            <person name="Pallen M.J."/>
        </authorList>
    </citation>
    <scope>NUCLEOTIDE SEQUENCE [LARGE SCALE GENOMIC DNA]</scope>
    <source>
        <strain evidence="2 3">Re1</strain>
    </source>
</reference>
<proteinExistence type="predicted"/>
<gene>
    <name evidence="2" type="ORF">H9633_10160</name>
</gene>
<accession>A0ABR8W6J8</accession>
<evidence type="ECO:0000313" key="3">
    <source>
        <dbReference type="Proteomes" id="UP000611521"/>
    </source>
</evidence>
<dbReference type="EMBL" id="JACSPX010000002">
    <property type="protein sequence ID" value="MBD8012660.1"/>
    <property type="molecule type" value="Genomic_DNA"/>
</dbReference>
<evidence type="ECO:0000313" key="2">
    <source>
        <dbReference type="EMBL" id="MBD8012660.1"/>
    </source>
</evidence>
<organism evidence="2 3">
    <name type="scientific">Microbacterium commune</name>
    <dbReference type="NCBI Taxonomy" id="2762219"/>
    <lineage>
        <taxon>Bacteria</taxon>
        <taxon>Bacillati</taxon>
        <taxon>Actinomycetota</taxon>
        <taxon>Actinomycetes</taxon>
        <taxon>Micrococcales</taxon>
        <taxon>Microbacteriaceae</taxon>
        <taxon>Microbacterium</taxon>
    </lineage>
</organism>
<feature type="compositionally biased region" description="Basic and acidic residues" evidence="1">
    <location>
        <begin position="55"/>
        <end position="69"/>
    </location>
</feature>
<dbReference type="Proteomes" id="UP000611521">
    <property type="component" value="Unassembled WGS sequence"/>
</dbReference>